<dbReference type="AlphaFoldDB" id="A0A2D2CYP6"/>
<proteinExistence type="predicted"/>
<dbReference type="EMBL" id="CP023737">
    <property type="protein sequence ID" value="ATQ67862.1"/>
    <property type="molecule type" value="Genomic_DNA"/>
</dbReference>
<accession>A0A2D2CYP6</accession>
<sequence length="439" mass="49855">MNATDVMDVEQDRNPLSKALHDCIAAHFDVETIERVVAQGMGVGFRDEIAWGNSKNQVVYELLDKAHERDVTTDLLVCFLQESDAPELHKMIADNWPPALQQLDARNSARALVNTQHRMKSEPSVRAVIAPSREMLEELRKDINVLFNYKTLHDCLHDIQVKLYDVIYVAANQLPDIQAEAELYAYIDELDDICRDARAAAEGLPDDAAVRDQETEWVTALESAVAELGASLQHPDDRLFRKPLLCIKATLRGEPKRINRLLTIVARKLPLDELAKTIERVIEETGANAARPRQLSESLDSIRRLSSRLEEKVREHRDWQDVEKNLWEAEDCLAQKTRDSIANFTIVWDLIKEGVRPLAAKAGDDGWAKTSAIHVASIDQRLENDPRTVRAAFGEFSKNIRNHFSRVDKSLKSLCSDITTNIREPLRLLVEELDHAERI</sequence>
<dbReference type="STRING" id="595536.GCA_000178815_03531"/>
<organism evidence="1 2">
    <name type="scientific">Methylosinus trichosporium (strain ATCC 35070 / NCIMB 11131 / UNIQEM 75 / OB3b)</name>
    <dbReference type="NCBI Taxonomy" id="595536"/>
    <lineage>
        <taxon>Bacteria</taxon>
        <taxon>Pseudomonadati</taxon>
        <taxon>Pseudomonadota</taxon>
        <taxon>Alphaproteobacteria</taxon>
        <taxon>Hyphomicrobiales</taxon>
        <taxon>Methylocystaceae</taxon>
        <taxon>Methylosinus</taxon>
    </lineage>
</organism>
<reference evidence="2" key="1">
    <citation type="submission" date="2017-10" db="EMBL/GenBank/DDBJ databases">
        <title>Completed PacBio SMRT sequence of Methylosinus trichosporium OB3b reveals presence of a third large plasmid.</title>
        <authorList>
            <person name="Charles T.C."/>
            <person name="Lynch M.D.J."/>
            <person name="Heil J.R."/>
            <person name="Cheng J."/>
        </authorList>
    </citation>
    <scope>NUCLEOTIDE SEQUENCE [LARGE SCALE GENOMIC DNA]</scope>
    <source>
        <strain evidence="2">OB3b</strain>
    </source>
</reference>
<gene>
    <name evidence="1" type="ORF">CQW49_08090</name>
</gene>
<evidence type="ECO:0000313" key="1">
    <source>
        <dbReference type="EMBL" id="ATQ67862.1"/>
    </source>
</evidence>
<dbReference type="KEGG" id="mtw:CQW49_08090"/>
<dbReference type="Proteomes" id="UP000230709">
    <property type="component" value="Chromosome"/>
</dbReference>
<evidence type="ECO:0000313" key="2">
    <source>
        <dbReference type="Proteomes" id="UP000230709"/>
    </source>
</evidence>
<protein>
    <submittedName>
        <fullName evidence="1">Uncharacterized protein</fullName>
    </submittedName>
</protein>
<keyword evidence="2" id="KW-1185">Reference proteome</keyword>
<dbReference type="RefSeq" id="WP_003613699.1">
    <property type="nucleotide sequence ID" value="NZ_ADVE02000001.1"/>
</dbReference>
<name>A0A2D2CYP6_METT3</name>